<dbReference type="Pfam" id="PF00903">
    <property type="entry name" value="Glyoxalase"/>
    <property type="match status" value="1"/>
</dbReference>
<evidence type="ECO:0000313" key="3">
    <source>
        <dbReference type="Proteomes" id="UP001147700"/>
    </source>
</evidence>
<dbReference type="InterPro" id="IPR029068">
    <property type="entry name" value="Glyas_Bleomycin-R_OHBP_Dase"/>
</dbReference>
<name>A0ABT4RD95_9ACTN</name>
<dbReference type="InterPro" id="IPR004360">
    <property type="entry name" value="Glyas_Fos-R_dOase_dom"/>
</dbReference>
<dbReference type="PANTHER" id="PTHR36503">
    <property type="entry name" value="BLR2520 PROTEIN"/>
    <property type="match status" value="1"/>
</dbReference>
<reference evidence="2" key="1">
    <citation type="submission" date="2022-10" db="EMBL/GenBank/DDBJ databases">
        <title>The WGS of Solirubrobacter sp. CPCC 204708.</title>
        <authorList>
            <person name="Jiang Z."/>
        </authorList>
    </citation>
    <scope>NUCLEOTIDE SEQUENCE</scope>
    <source>
        <strain evidence="2">CPCC 204708</strain>
    </source>
</reference>
<evidence type="ECO:0000259" key="1">
    <source>
        <dbReference type="PROSITE" id="PS51819"/>
    </source>
</evidence>
<proteinExistence type="predicted"/>
<evidence type="ECO:0000313" key="2">
    <source>
        <dbReference type="EMBL" id="MDA0136503.1"/>
    </source>
</evidence>
<dbReference type="EMBL" id="JAPCID010000004">
    <property type="protein sequence ID" value="MDA0136503.1"/>
    <property type="molecule type" value="Genomic_DNA"/>
</dbReference>
<feature type="domain" description="VOC" evidence="1">
    <location>
        <begin position="16"/>
        <end position="145"/>
    </location>
</feature>
<comment type="caution">
    <text evidence="2">The sequence shown here is derived from an EMBL/GenBank/DDBJ whole genome shotgun (WGS) entry which is preliminary data.</text>
</comment>
<dbReference type="Proteomes" id="UP001147700">
    <property type="component" value="Unassembled WGS sequence"/>
</dbReference>
<dbReference type="Gene3D" id="3.10.180.10">
    <property type="entry name" value="2,3-Dihydroxybiphenyl 1,2-Dioxygenase, domain 1"/>
    <property type="match status" value="1"/>
</dbReference>
<dbReference type="SUPFAM" id="SSF54593">
    <property type="entry name" value="Glyoxalase/Bleomycin resistance protein/Dihydroxybiphenyl dioxygenase"/>
    <property type="match status" value="1"/>
</dbReference>
<keyword evidence="3" id="KW-1185">Reference proteome</keyword>
<protein>
    <submittedName>
        <fullName evidence="2">VOC family protein</fullName>
    </submittedName>
</protein>
<gene>
    <name evidence="2" type="ORF">OJ962_03270</name>
</gene>
<dbReference type="PROSITE" id="PS51819">
    <property type="entry name" value="VOC"/>
    <property type="match status" value="1"/>
</dbReference>
<dbReference type="RefSeq" id="WP_202955350.1">
    <property type="nucleotide sequence ID" value="NZ_JAPCID010000004.1"/>
</dbReference>
<sequence>MSSGAPGGLSRMSDYPSAAVALPIADRRRAHDFYTQGLGLEAVGPLADDGLPEPLMLVVNAGLRLVLVPTGGFNWVLGEGHEVAGERVVECLLQLGRDSEDAVRETVERAQAAGATVVRAPERQPWGFEALFADPDGHLWVAAVTED</sequence>
<dbReference type="InterPro" id="IPR037523">
    <property type="entry name" value="VOC_core"/>
</dbReference>
<organism evidence="2 3">
    <name type="scientific">Solirubrobacter deserti</name>
    <dbReference type="NCBI Taxonomy" id="2282478"/>
    <lineage>
        <taxon>Bacteria</taxon>
        <taxon>Bacillati</taxon>
        <taxon>Actinomycetota</taxon>
        <taxon>Thermoleophilia</taxon>
        <taxon>Solirubrobacterales</taxon>
        <taxon>Solirubrobacteraceae</taxon>
        <taxon>Solirubrobacter</taxon>
    </lineage>
</organism>
<dbReference type="PANTHER" id="PTHR36503:SF1">
    <property type="entry name" value="BLR2520 PROTEIN"/>
    <property type="match status" value="1"/>
</dbReference>
<accession>A0ABT4RD95</accession>